<feature type="binding site" evidence="2">
    <location>
        <position position="140"/>
    </location>
    <ligand>
        <name>ATP</name>
        <dbReference type="ChEBI" id="CHEBI:30616"/>
    </ligand>
</feature>
<evidence type="ECO:0000256" key="1">
    <source>
        <dbReference type="ARBA" id="ARBA00022977"/>
    </source>
</evidence>
<dbReference type="EMBL" id="CP117411">
    <property type="protein sequence ID" value="WCT73857.1"/>
    <property type="molecule type" value="Genomic_DNA"/>
</dbReference>
<feature type="binding site" evidence="2">
    <location>
        <position position="66"/>
    </location>
    <ligand>
        <name>Mg(2+)</name>
        <dbReference type="ChEBI" id="CHEBI:18420"/>
        <label>2</label>
    </ligand>
</feature>
<dbReference type="CDD" id="cd02194">
    <property type="entry name" value="ThiL"/>
    <property type="match status" value="1"/>
</dbReference>
<dbReference type="PANTHER" id="PTHR30270">
    <property type="entry name" value="THIAMINE-MONOPHOSPHATE KINASE"/>
    <property type="match status" value="1"/>
</dbReference>
<dbReference type="Pfam" id="PF00586">
    <property type="entry name" value="AIRS"/>
    <property type="match status" value="1"/>
</dbReference>
<organism evidence="5 6">
    <name type="scientific">Sphingomonas naphthae</name>
    <dbReference type="NCBI Taxonomy" id="1813468"/>
    <lineage>
        <taxon>Bacteria</taxon>
        <taxon>Pseudomonadati</taxon>
        <taxon>Pseudomonadota</taxon>
        <taxon>Alphaproteobacteria</taxon>
        <taxon>Sphingomonadales</taxon>
        <taxon>Sphingomonadaceae</taxon>
        <taxon>Sphingomonas</taxon>
    </lineage>
</organism>
<dbReference type="InterPro" id="IPR010918">
    <property type="entry name" value="PurM-like_C_dom"/>
</dbReference>
<accession>A0ABY7TMD7</accession>
<feature type="binding site" evidence="2">
    <location>
        <position position="308"/>
    </location>
    <ligand>
        <name>substrate</name>
    </ligand>
</feature>
<evidence type="ECO:0000256" key="2">
    <source>
        <dbReference type="HAMAP-Rule" id="MF_02128"/>
    </source>
</evidence>
<feature type="binding site" evidence="2">
    <location>
        <position position="252"/>
    </location>
    <ligand>
        <name>substrate</name>
    </ligand>
</feature>
<comment type="caution">
    <text evidence="2">Lacks conserved residue(s) required for the propagation of feature annotation.</text>
</comment>
<feature type="binding site" evidence="2">
    <location>
        <position position="45"/>
    </location>
    <ligand>
        <name>substrate</name>
    </ligand>
</feature>
<keyword evidence="1 2" id="KW-0784">Thiamine biosynthesis</keyword>
<dbReference type="PIRSF" id="PIRSF005303">
    <property type="entry name" value="Thiam_monoph_kin"/>
    <property type="match status" value="1"/>
</dbReference>
<dbReference type="InterPro" id="IPR036921">
    <property type="entry name" value="PurM-like_N_sf"/>
</dbReference>
<feature type="binding site" evidence="2">
    <location>
        <position position="66"/>
    </location>
    <ligand>
        <name>Mg(2+)</name>
        <dbReference type="ChEBI" id="CHEBI:18420"/>
        <label>4</label>
    </ligand>
</feature>
<evidence type="ECO:0000259" key="4">
    <source>
        <dbReference type="Pfam" id="PF02769"/>
    </source>
</evidence>
<dbReference type="RefSeq" id="WP_273688434.1">
    <property type="nucleotide sequence ID" value="NZ_CP117411.1"/>
</dbReference>
<dbReference type="SUPFAM" id="SSF56042">
    <property type="entry name" value="PurM C-terminal domain-like"/>
    <property type="match status" value="1"/>
</dbReference>
<feature type="binding site" evidence="2">
    <location>
        <position position="36"/>
    </location>
    <ligand>
        <name>Mg(2+)</name>
        <dbReference type="ChEBI" id="CHEBI:18420"/>
        <label>4</label>
    </ligand>
</feature>
<evidence type="ECO:0000313" key="6">
    <source>
        <dbReference type="Proteomes" id="UP001220395"/>
    </source>
</evidence>
<keyword evidence="2" id="KW-0479">Metal-binding</keyword>
<evidence type="ECO:0000313" key="5">
    <source>
        <dbReference type="EMBL" id="WCT73857.1"/>
    </source>
</evidence>
<feature type="binding site" evidence="2">
    <location>
        <position position="38"/>
    </location>
    <ligand>
        <name>Mg(2+)</name>
        <dbReference type="ChEBI" id="CHEBI:18420"/>
        <label>2</label>
    </ligand>
</feature>
<keyword evidence="6" id="KW-1185">Reference proteome</keyword>
<dbReference type="HAMAP" id="MF_02128">
    <property type="entry name" value="TMP_kinase"/>
    <property type="match status" value="1"/>
</dbReference>
<dbReference type="InterPro" id="IPR036676">
    <property type="entry name" value="PurM-like_C_sf"/>
</dbReference>
<dbReference type="PANTHER" id="PTHR30270:SF0">
    <property type="entry name" value="THIAMINE-MONOPHOSPHATE KINASE"/>
    <property type="match status" value="1"/>
</dbReference>
<feature type="binding site" evidence="2">
    <location>
        <position position="200"/>
    </location>
    <ligand>
        <name>Mg(2+)</name>
        <dbReference type="ChEBI" id="CHEBI:18420"/>
        <label>3</label>
    </ligand>
</feature>
<feature type="domain" description="PurM-like C-terminal" evidence="4">
    <location>
        <begin position="145"/>
        <end position="284"/>
    </location>
</feature>
<keyword evidence="2" id="KW-0460">Magnesium</keyword>
<dbReference type="Gene3D" id="3.90.650.10">
    <property type="entry name" value="PurM-like C-terminal domain"/>
    <property type="match status" value="1"/>
</dbReference>
<dbReference type="Gene3D" id="3.30.1330.10">
    <property type="entry name" value="PurM-like, N-terminal domain"/>
    <property type="match status" value="1"/>
</dbReference>
<gene>
    <name evidence="2 5" type="primary">thiL</name>
    <name evidence="5" type="ORF">PQ455_01085</name>
</gene>
<protein>
    <recommendedName>
        <fullName evidence="2">Thiamine-monophosphate kinase</fullName>
        <shortName evidence="2">TMP kinase</shortName>
        <shortName evidence="2">Thiamine-phosphate kinase</shortName>
        <ecNumber evidence="2">2.7.4.16</ecNumber>
    </recommendedName>
</protein>
<dbReference type="Proteomes" id="UP001220395">
    <property type="component" value="Chromosome"/>
</dbReference>
<comment type="similarity">
    <text evidence="2">Belongs to the thiamine-monophosphate kinase family.</text>
</comment>
<proteinExistence type="inferred from homology"/>
<comment type="pathway">
    <text evidence="2">Cofactor biosynthesis; thiamine diphosphate biosynthesis; thiamine diphosphate from thiamine phosphate: step 1/1.</text>
</comment>
<feature type="binding site" evidence="2">
    <location>
        <begin position="112"/>
        <end position="113"/>
    </location>
    <ligand>
        <name>ATP</name>
        <dbReference type="ChEBI" id="CHEBI:30616"/>
    </ligand>
</feature>
<dbReference type="EC" id="2.7.4.16" evidence="2"/>
<feature type="binding site" evidence="2">
    <location>
        <position position="26"/>
    </location>
    <ligand>
        <name>Mg(2+)</name>
        <dbReference type="ChEBI" id="CHEBI:18420"/>
        <label>4</label>
    </ligand>
</feature>
<feature type="binding site" evidence="2">
    <location>
        <position position="113"/>
    </location>
    <ligand>
        <name>Mg(2+)</name>
        <dbReference type="ChEBI" id="CHEBI:18420"/>
        <label>1</label>
    </ligand>
</feature>
<comment type="function">
    <text evidence="2">Catalyzes the ATP-dependent phosphorylation of thiamine-monophosphate (TMP) to form thiamine-pyrophosphate (TPP), the active form of vitamin B1.</text>
</comment>
<keyword evidence="2 5" id="KW-0418">Kinase</keyword>
<dbReference type="GO" id="GO:0009030">
    <property type="term" value="F:thiamine-phosphate kinase activity"/>
    <property type="evidence" value="ECO:0007669"/>
    <property type="project" value="UniProtKB-EC"/>
</dbReference>
<dbReference type="SUPFAM" id="SSF55326">
    <property type="entry name" value="PurM N-terminal domain-like"/>
    <property type="match status" value="1"/>
</dbReference>
<sequence>MSRESAFIDRLREIATHPAARGLRDDAAVLGGLVLTHDMIVEGVHFLPHDPPEDVAWKLVATNLSDLAAKGARPVGALLGCGLGGADEDWDYMFLSGLKTACERFALPLLGGDTVSMPRGAPRTFGLTALGAGSPDAPARDGAGPDDILWVTGTIGDAGLGLAIAQGEDGPRALIDRYRRPEPRLEAGRAIAPLAHAMMDVSDGLLIDASRMAEASGVGLNMDLDAVPLSALAIGHAGEDRAARLRAATAGDDYELLFATPATAAEDILRLRQDLGLRITLVGRFRLWPGLSVHDVEGMVPLPRRLGYEHDRR</sequence>
<feature type="binding site" evidence="2">
    <location>
        <position position="202"/>
    </location>
    <ligand>
        <name>ATP</name>
        <dbReference type="ChEBI" id="CHEBI:30616"/>
    </ligand>
</feature>
<evidence type="ECO:0000259" key="3">
    <source>
        <dbReference type="Pfam" id="PF00586"/>
    </source>
</evidence>
<keyword evidence="2 5" id="KW-0808">Transferase</keyword>
<dbReference type="Pfam" id="PF02769">
    <property type="entry name" value="AIRS_C"/>
    <property type="match status" value="1"/>
</dbReference>
<reference evidence="5 6" key="1">
    <citation type="submission" date="2023-02" db="EMBL/GenBank/DDBJ databases">
        <title>Genome sequence of Sphingomonas naphthae.</title>
        <authorList>
            <person name="Kim S."/>
            <person name="Heo J."/>
            <person name="Kwon S.-W."/>
        </authorList>
    </citation>
    <scope>NUCLEOTIDE SEQUENCE [LARGE SCALE GENOMIC DNA]</scope>
    <source>
        <strain evidence="5 6">KACC 18716</strain>
    </source>
</reference>
<dbReference type="InterPro" id="IPR016188">
    <property type="entry name" value="PurM-like_N"/>
</dbReference>
<feature type="binding site" evidence="2">
    <location>
        <position position="66"/>
    </location>
    <ligand>
        <name>Mg(2+)</name>
        <dbReference type="ChEBI" id="CHEBI:18420"/>
        <label>3</label>
    </ligand>
</feature>
<feature type="binding site" evidence="2">
    <location>
        <position position="203"/>
    </location>
    <ligand>
        <name>Mg(2+)</name>
        <dbReference type="ChEBI" id="CHEBI:18420"/>
        <label>5</label>
    </ligand>
</feature>
<comment type="miscellaneous">
    <text evidence="2">Reaction mechanism of ThiL seems to utilize a direct, inline transfer of the gamma-phosphate of ATP to TMP rather than a phosphorylated enzyme intermediate.</text>
</comment>
<feature type="binding site" evidence="2">
    <location>
        <position position="26"/>
    </location>
    <ligand>
        <name>Mg(2+)</name>
        <dbReference type="ChEBI" id="CHEBI:18420"/>
        <label>3</label>
    </ligand>
</feature>
<name>A0ABY7TMD7_9SPHN</name>
<keyword evidence="2" id="KW-0547">Nucleotide-binding</keyword>
<feature type="binding site" evidence="2">
    <location>
        <position position="38"/>
    </location>
    <ligand>
        <name>Mg(2+)</name>
        <dbReference type="ChEBI" id="CHEBI:18420"/>
        <label>1</label>
    </ligand>
</feature>
<dbReference type="NCBIfam" id="TIGR01379">
    <property type="entry name" value="thiL"/>
    <property type="match status" value="1"/>
</dbReference>
<comment type="catalytic activity">
    <reaction evidence="2">
        <text>thiamine phosphate + ATP = thiamine diphosphate + ADP</text>
        <dbReference type="Rhea" id="RHEA:15913"/>
        <dbReference type="ChEBI" id="CHEBI:30616"/>
        <dbReference type="ChEBI" id="CHEBI:37575"/>
        <dbReference type="ChEBI" id="CHEBI:58937"/>
        <dbReference type="ChEBI" id="CHEBI:456216"/>
        <dbReference type="EC" id="2.7.4.16"/>
    </reaction>
</comment>
<feature type="domain" description="PurM-like N-terminal" evidence="3">
    <location>
        <begin position="25"/>
        <end position="131"/>
    </location>
</feature>
<dbReference type="InterPro" id="IPR006283">
    <property type="entry name" value="ThiL-like"/>
</dbReference>
<keyword evidence="2" id="KW-0067">ATP-binding</keyword>